<dbReference type="RefSeq" id="WP_075199495.1">
    <property type="nucleotide sequence ID" value="NZ_CP187984.1"/>
</dbReference>
<protein>
    <submittedName>
        <fullName evidence="1">Uncharacterized protein</fullName>
    </submittedName>
</protein>
<reference evidence="1" key="1">
    <citation type="submission" date="2016-12" db="EMBL/GenBank/DDBJ databases">
        <title>Analysis of the Molecular Diversity Among Cronobacter Species Isolated from Filth Flies Using a Pan Genomic DNA Microarray.</title>
        <authorList>
            <person name="Pava-Ripoll M."/>
            <person name="Tall B."/>
            <person name="Farber J."/>
            <person name="Fanning S."/>
            <person name="Lehner A."/>
            <person name="Stephan R."/>
            <person name="Pagotto F."/>
            <person name="Iverson C."/>
            <person name="Ziobro G."/>
            <person name="Miller A."/>
            <person name="Pearson R."/>
            <person name="Yan Q."/>
            <person name="Kim M."/>
            <person name="Jeong S."/>
            <person name="Park J."/>
            <person name="Jun S."/>
            <person name="Choi H."/>
            <person name="Chung T."/>
            <person name="Yoo Y."/>
            <person name="Park E."/>
            <person name="Hwang S."/>
            <person name="Lee B."/>
            <person name="Sathyamoorthy V."/>
            <person name="Carter L."/>
            <person name="Mammel M."/>
            <person name="Jackson S."/>
            <person name="Kothary M."/>
            <person name="Patel I."/>
            <person name="Grim C."/>
            <person name="Gopinath G."/>
            <person name="Gangiredla J."/>
            <person name="Chase H."/>
        </authorList>
    </citation>
    <scope>NUCLEOTIDE SEQUENCE [LARGE SCALE GENOMIC DNA]</scope>
    <source>
        <strain evidence="1">MOD1-Sh41s</strain>
    </source>
</reference>
<dbReference type="OrthoDB" id="6504245at2"/>
<evidence type="ECO:0000313" key="1">
    <source>
        <dbReference type="EMBL" id="PUX18204.1"/>
    </source>
</evidence>
<comment type="caution">
    <text evidence="1">The sequence shown here is derived from an EMBL/GenBank/DDBJ whole genome shotgun (WGS) entry which is preliminary data.</text>
</comment>
<dbReference type="EMBL" id="MSAG01000038">
    <property type="protein sequence ID" value="PUX18204.1"/>
    <property type="molecule type" value="Genomic_DNA"/>
</dbReference>
<dbReference type="AlphaFoldDB" id="A0A2T7AZT5"/>
<name>A0A2T7AZT5_9ENTR</name>
<accession>A0A2T7AZT5</accession>
<gene>
    <name evidence="1" type="ORF">BS411_19875</name>
</gene>
<proteinExistence type="predicted"/>
<organism evidence="1">
    <name type="scientific">Cronobacter turicensis</name>
    <dbReference type="NCBI Taxonomy" id="413502"/>
    <lineage>
        <taxon>Bacteria</taxon>
        <taxon>Pseudomonadati</taxon>
        <taxon>Pseudomonadota</taxon>
        <taxon>Gammaproteobacteria</taxon>
        <taxon>Enterobacterales</taxon>
        <taxon>Enterobacteriaceae</taxon>
        <taxon>Cronobacter</taxon>
    </lineage>
</organism>
<sequence>MKKSQHIINGRAYDFQTDNGETHLVYYSHTRPVTENHVETVYIPSCKIITRSNGDILFALGLKEGEMFEILTAKSLYDRYAWQWFEPLADNYHPLIYFNHEQEVQNAYKHFSWQDIVDFAETDRPSLSFASGMPGDWKASAQGADGYLLVLINGLPYWADAVGQIPYAVDTYRATHSVEQTLEIARRWADGTFTSRYDGSNTYDNFFVLRGALYASKRFTYNVLTNNQDYPRVRVYENTFPVKSEVLAEPIEEADLKRYNKKG</sequence>